<reference evidence="2" key="1">
    <citation type="submission" date="2022-06" db="EMBL/GenBank/DDBJ databases">
        <title>Uncovering the hologenomic basis of an extraordinary plant invasion.</title>
        <authorList>
            <person name="Bieker V.C."/>
            <person name="Martin M.D."/>
            <person name="Gilbert T."/>
            <person name="Hodgins K."/>
            <person name="Battlay P."/>
            <person name="Petersen B."/>
            <person name="Wilson J."/>
        </authorList>
    </citation>
    <scope>NUCLEOTIDE SEQUENCE</scope>
    <source>
        <strain evidence="2">AA19_3_7</strain>
        <tissue evidence="2">Leaf</tissue>
    </source>
</reference>
<keyword evidence="1" id="KW-1133">Transmembrane helix</keyword>
<keyword evidence="1" id="KW-0812">Transmembrane</keyword>
<name>A0AAD5G5I2_AMBAR</name>
<feature type="transmembrane region" description="Helical" evidence="1">
    <location>
        <begin position="98"/>
        <end position="116"/>
    </location>
</feature>
<gene>
    <name evidence="2" type="ORF">M8C21_003919</name>
</gene>
<accession>A0AAD5G5I2</accession>
<evidence type="ECO:0000313" key="2">
    <source>
        <dbReference type="EMBL" id="KAI7729625.1"/>
    </source>
</evidence>
<evidence type="ECO:0000256" key="1">
    <source>
        <dbReference type="SAM" id="Phobius"/>
    </source>
</evidence>
<sequence length="117" mass="12675">CWPLFGGLYSLFVKGFCLVTFISGLIVVVVVKDTAALLWDPRIDDNKAGIGGRPEGNVDAFHLEKRAPMCPACWLCVLRPGIGLPGAAAVSTHQRKRLDIICFLLLPLVVLPTLAFT</sequence>
<feature type="non-terminal residue" evidence="2">
    <location>
        <position position="1"/>
    </location>
</feature>
<comment type="caution">
    <text evidence="2">The sequence shown here is derived from an EMBL/GenBank/DDBJ whole genome shotgun (WGS) entry which is preliminary data.</text>
</comment>
<keyword evidence="3" id="KW-1185">Reference proteome</keyword>
<keyword evidence="1" id="KW-0472">Membrane</keyword>
<evidence type="ECO:0000313" key="3">
    <source>
        <dbReference type="Proteomes" id="UP001206925"/>
    </source>
</evidence>
<proteinExistence type="predicted"/>
<dbReference type="Proteomes" id="UP001206925">
    <property type="component" value="Unassembled WGS sequence"/>
</dbReference>
<dbReference type="AlphaFoldDB" id="A0AAD5G5I2"/>
<feature type="transmembrane region" description="Helical" evidence="1">
    <location>
        <begin position="12"/>
        <end position="31"/>
    </location>
</feature>
<dbReference type="EMBL" id="JAMZMK010010958">
    <property type="protein sequence ID" value="KAI7729625.1"/>
    <property type="molecule type" value="Genomic_DNA"/>
</dbReference>
<protein>
    <submittedName>
        <fullName evidence="2">Uncharacterized protein</fullName>
    </submittedName>
</protein>
<organism evidence="2 3">
    <name type="scientific">Ambrosia artemisiifolia</name>
    <name type="common">Common ragweed</name>
    <dbReference type="NCBI Taxonomy" id="4212"/>
    <lineage>
        <taxon>Eukaryota</taxon>
        <taxon>Viridiplantae</taxon>
        <taxon>Streptophyta</taxon>
        <taxon>Embryophyta</taxon>
        <taxon>Tracheophyta</taxon>
        <taxon>Spermatophyta</taxon>
        <taxon>Magnoliopsida</taxon>
        <taxon>eudicotyledons</taxon>
        <taxon>Gunneridae</taxon>
        <taxon>Pentapetalae</taxon>
        <taxon>asterids</taxon>
        <taxon>campanulids</taxon>
        <taxon>Asterales</taxon>
        <taxon>Asteraceae</taxon>
        <taxon>Asteroideae</taxon>
        <taxon>Heliantheae alliance</taxon>
        <taxon>Heliantheae</taxon>
        <taxon>Ambrosia</taxon>
    </lineage>
</organism>